<feature type="compositionally biased region" description="Acidic residues" evidence="1">
    <location>
        <begin position="336"/>
        <end position="373"/>
    </location>
</feature>
<feature type="compositionally biased region" description="Basic and acidic residues" evidence="1">
    <location>
        <begin position="253"/>
        <end position="262"/>
    </location>
</feature>
<reference evidence="3 4" key="1">
    <citation type="submission" date="2019-09" db="EMBL/GenBank/DDBJ databases">
        <authorList>
            <person name="Brejova B."/>
        </authorList>
    </citation>
    <scope>NUCLEOTIDE SEQUENCE [LARGE SCALE GENOMIC DNA]</scope>
</reference>
<dbReference type="EMBL" id="CABVLU010000001">
    <property type="protein sequence ID" value="VVT44270.1"/>
    <property type="molecule type" value="Genomic_DNA"/>
</dbReference>
<feature type="compositionally biased region" description="Basic and acidic residues" evidence="1">
    <location>
        <begin position="422"/>
        <end position="444"/>
    </location>
</feature>
<feature type="compositionally biased region" description="Acidic residues" evidence="1">
    <location>
        <begin position="412"/>
        <end position="421"/>
    </location>
</feature>
<dbReference type="AlphaFoldDB" id="A0A5E8B0D6"/>
<dbReference type="InterPro" id="IPR024325">
    <property type="entry name" value="DUF3835"/>
</dbReference>
<evidence type="ECO:0000256" key="1">
    <source>
        <dbReference type="SAM" id="MobiDB-lite"/>
    </source>
</evidence>
<keyword evidence="4" id="KW-1185">Reference proteome</keyword>
<gene>
    <name evidence="3" type="ORF">SAPINGB_P000360</name>
</gene>
<evidence type="ECO:0000313" key="3">
    <source>
        <dbReference type="EMBL" id="VVT44270.1"/>
    </source>
</evidence>
<feature type="compositionally biased region" description="Basic and acidic residues" evidence="1">
    <location>
        <begin position="914"/>
        <end position="946"/>
    </location>
</feature>
<feature type="domain" description="DUF3835" evidence="2">
    <location>
        <begin position="1009"/>
        <end position="1075"/>
    </location>
</feature>
<feature type="compositionally biased region" description="Polar residues" evidence="1">
    <location>
        <begin position="704"/>
        <end position="715"/>
    </location>
</feature>
<organism evidence="3 4">
    <name type="scientific">Magnusiomyces paraingens</name>
    <dbReference type="NCBI Taxonomy" id="2606893"/>
    <lineage>
        <taxon>Eukaryota</taxon>
        <taxon>Fungi</taxon>
        <taxon>Dikarya</taxon>
        <taxon>Ascomycota</taxon>
        <taxon>Saccharomycotina</taxon>
        <taxon>Dipodascomycetes</taxon>
        <taxon>Dipodascales</taxon>
        <taxon>Dipodascaceae</taxon>
        <taxon>Magnusiomyces</taxon>
    </lineage>
</organism>
<dbReference type="OrthoDB" id="4097130at2759"/>
<feature type="compositionally biased region" description="Low complexity" evidence="1">
    <location>
        <begin position="685"/>
        <end position="703"/>
    </location>
</feature>
<name>A0A5E8B0D6_9ASCO</name>
<proteinExistence type="predicted"/>
<feature type="domain" description="DUF3835" evidence="2">
    <location>
        <begin position="785"/>
        <end position="800"/>
    </location>
</feature>
<evidence type="ECO:0000313" key="4">
    <source>
        <dbReference type="Proteomes" id="UP000398389"/>
    </source>
</evidence>
<feature type="compositionally biased region" description="Low complexity" evidence="1">
    <location>
        <begin position="745"/>
        <end position="770"/>
    </location>
</feature>
<dbReference type="GeneID" id="43579184"/>
<feature type="region of interest" description="Disordered" evidence="1">
    <location>
        <begin position="914"/>
        <end position="1028"/>
    </location>
</feature>
<feature type="region of interest" description="Disordered" evidence="1">
    <location>
        <begin position="672"/>
        <end position="770"/>
    </location>
</feature>
<evidence type="ECO:0000259" key="2">
    <source>
        <dbReference type="Pfam" id="PF12927"/>
    </source>
</evidence>
<feature type="region of interest" description="Disordered" evidence="1">
    <location>
        <begin position="243"/>
        <end position="547"/>
    </location>
</feature>
<feature type="compositionally biased region" description="Polar residues" evidence="1">
    <location>
        <begin position="454"/>
        <end position="463"/>
    </location>
</feature>
<dbReference type="Proteomes" id="UP000398389">
    <property type="component" value="Unassembled WGS sequence"/>
</dbReference>
<accession>A0A5E8B0D6</accession>
<feature type="compositionally biased region" description="Polar residues" evidence="1">
    <location>
        <begin position="501"/>
        <end position="514"/>
    </location>
</feature>
<feature type="compositionally biased region" description="Basic and acidic residues" evidence="1">
    <location>
        <begin position="954"/>
        <end position="964"/>
    </location>
</feature>
<dbReference type="RefSeq" id="XP_031850975.1">
    <property type="nucleotide sequence ID" value="XM_031995084.1"/>
</dbReference>
<dbReference type="Pfam" id="PF12927">
    <property type="entry name" value="DUF3835"/>
    <property type="match status" value="2"/>
</dbReference>
<protein>
    <recommendedName>
        <fullName evidence="2">DUF3835 domain-containing protein</fullName>
    </recommendedName>
</protein>
<feature type="compositionally biased region" description="Acidic residues" evidence="1">
    <location>
        <begin position="988"/>
        <end position="1016"/>
    </location>
</feature>
<sequence>MSINPADYVKSFSIALISELSESIARKREIAVTRQNELQQARSLAAASEIQSKSEPIIVHLGGDYYASLPPQEALASLDRMISTHQSHIDRYDKQLDSAQRATVDLQRIADEVEAQEEQDRKDPLPKTVSDALSSGAIVDAIGDDPFMTEDGLPIMEIVEELDDDDNITSTQVRPQKSLELAQFANDKLASLLENRDDLLLGSQQQQPNAEMIEGKVVFGPVKPDWMIEGKENPYARRRIKAGVPGKSQVADKPAKSIELTKDQPQVEVPVKDTFKALVEPPIKPAESSESDAETDLSAAETDSSVSQAPDDVPYNAEEAAIPRSDLLELEIIANDLDDESDFDGGDVQIYDDNEHDYDNDDDEEDEDEDEDEFGRTRGTLFPMSMATRIQEELNRVRGQTTTVETTKDIEVSGEEEEVEETHEKKKEVRFSEVISVKRFDKNPPKKKPAHSSGMISTQTNFEPLNDADTFETDAPTHPRIVPRVTPRAAIVTRTGPPAPTSSIYTASRTQPSIVQARIGPQPPKKPVHANTTTTTTSDSEKPARVSRFKSERAAAGINFFPKPHIPDPAATAAALAVAAKPKKSDTSFSPVSFTVIEREPTIVERHKSEPSELNLSLKKTLQTADHKGTLKHLQVEEKKAAATKAKPLNKAPSTLKTFSNAQIVKTAAAKAEPLKPAPKTSVVKTATLKTSPTKSSSIKNSSPKVLQTTITPAKTTPVAPKVPSGPSKSNAPNGKFQPLPPKARAPAREVPAAKPPAAKVPAAKSPAAKVPALKKNTTPVPIVSDPKDIPKKVSRFKAQASKNRPPQFPVSSRIEELESKVIEDKIVEKEIQEVVEEKKSQEKPKVVVEENSQQIEDTEDGIYSRYQEASGSVINPALINGLRSIIPAEVLKKANEYYKESLMTEEDFIKAHLGEQTKEEEEKMKEQTEKEEKKRKEEEKKEKARPVLAQTLVERETAPEIDARGMGYLPDHLIKAKKNGVAKNDDKEDEDDIDYDDEEDEDDGDDDDDDDDDDNQTYSVSRRELMEEYQKARQSLIYSTGGFGKTPEELEIEPVEEEEALGARKMSRFKMARLSNRRF</sequence>